<evidence type="ECO:0000313" key="2">
    <source>
        <dbReference type="EMBL" id="GLW67098.1"/>
    </source>
</evidence>
<comment type="caution">
    <text evidence="2">The sequence shown here is derived from an EMBL/GenBank/DDBJ whole genome shotgun (WGS) entry which is preliminary data.</text>
</comment>
<dbReference type="EMBL" id="BSRZ01000020">
    <property type="protein sequence ID" value="GLW67098.1"/>
    <property type="molecule type" value="Genomic_DNA"/>
</dbReference>
<gene>
    <name evidence="2" type="ORF">Arub01_53410</name>
</gene>
<keyword evidence="1" id="KW-0732">Signal</keyword>
<name>A0A9W6UYD6_9ACTN</name>
<protein>
    <submittedName>
        <fullName evidence="2">Uncharacterized protein</fullName>
    </submittedName>
</protein>
<evidence type="ECO:0000313" key="3">
    <source>
        <dbReference type="Proteomes" id="UP001165124"/>
    </source>
</evidence>
<feature type="signal peptide" evidence="1">
    <location>
        <begin position="1"/>
        <end position="20"/>
    </location>
</feature>
<dbReference type="AlphaFoldDB" id="A0A9W6UYD6"/>
<organism evidence="2 3">
    <name type="scientific">Actinomadura rubrobrunea</name>
    <dbReference type="NCBI Taxonomy" id="115335"/>
    <lineage>
        <taxon>Bacteria</taxon>
        <taxon>Bacillati</taxon>
        <taxon>Actinomycetota</taxon>
        <taxon>Actinomycetes</taxon>
        <taxon>Streptosporangiales</taxon>
        <taxon>Thermomonosporaceae</taxon>
        <taxon>Actinomadura</taxon>
    </lineage>
</organism>
<proteinExistence type="predicted"/>
<keyword evidence="3" id="KW-1185">Reference proteome</keyword>
<sequence>MKRFLIVCGLAAALLAPAWAGSSGETGVLAPGFAPGLAPLLHSDARQTEHGPVLALRHCGPRCH</sequence>
<reference evidence="2" key="1">
    <citation type="submission" date="2023-02" db="EMBL/GenBank/DDBJ databases">
        <title>Actinomadura rubrobrunea NBRC 14622.</title>
        <authorList>
            <person name="Ichikawa N."/>
            <person name="Sato H."/>
            <person name="Tonouchi N."/>
        </authorList>
    </citation>
    <scope>NUCLEOTIDE SEQUENCE</scope>
    <source>
        <strain evidence="2">NBRC 14622</strain>
    </source>
</reference>
<evidence type="ECO:0000256" key="1">
    <source>
        <dbReference type="SAM" id="SignalP"/>
    </source>
</evidence>
<dbReference type="Proteomes" id="UP001165124">
    <property type="component" value="Unassembled WGS sequence"/>
</dbReference>
<accession>A0A9W6UYD6</accession>
<feature type="chain" id="PRO_5040961800" evidence="1">
    <location>
        <begin position="21"/>
        <end position="64"/>
    </location>
</feature>